<accession>A0A4R5W1C4</accession>
<dbReference type="EMBL" id="SMYL01000004">
    <property type="protein sequence ID" value="TDK65981.1"/>
    <property type="molecule type" value="Genomic_DNA"/>
</dbReference>
<reference evidence="1 2" key="1">
    <citation type="submission" date="2019-03" db="EMBL/GenBank/DDBJ databases">
        <title>Sapientia aquatica gen. nov., sp. nov., isolated from a crater lake.</title>
        <authorList>
            <person name="Felfoldi T."/>
            <person name="Szabo A."/>
            <person name="Toth E."/>
            <person name="Schumann P."/>
            <person name="Keki Z."/>
            <person name="Marialigeti K."/>
            <person name="Mathe I."/>
        </authorList>
    </citation>
    <scope>NUCLEOTIDE SEQUENCE [LARGE SCALE GENOMIC DNA]</scope>
    <source>
        <strain evidence="1 2">SA-152</strain>
    </source>
</reference>
<evidence type="ECO:0000313" key="1">
    <source>
        <dbReference type="EMBL" id="TDK65981.1"/>
    </source>
</evidence>
<evidence type="ECO:0000313" key="2">
    <source>
        <dbReference type="Proteomes" id="UP000294829"/>
    </source>
</evidence>
<dbReference type="AlphaFoldDB" id="A0A4R5W1C4"/>
<comment type="caution">
    <text evidence="1">The sequence shown here is derived from an EMBL/GenBank/DDBJ whole genome shotgun (WGS) entry which is preliminary data.</text>
</comment>
<sequence>MRYLTIDDIRLAIPTATLIALSSDDPLAQDIDIAVIERAAASTEELIDAHLRGRYVLPLTNVPTVIRDSTVVLVRHQLYSRRPEGADLPKAISDSYQATLKVLADIRDGRLTIGLDSGQAQPEPGVFKVRAAKKSNFGDRP</sequence>
<protein>
    <submittedName>
        <fullName evidence="1">DUF1320 domain-containing protein</fullName>
    </submittedName>
</protein>
<keyword evidence="2" id="KW-1185">Reference proteome</keyword>
<proteinExistence type="predicted"/>
<dbReference type="InterPro" id="IPR009752">
    <property type="entry name" value="Phage_Mu_GpJ"/>
</dbReference>
<dbReference type="Proteomes" id="UP000294829">
    <property type="component" value="Unassembled WGS sequence"/>
</dbReference>
<name>A0A4R5W1C4_9BURK</name>
<dbReference type="RefSeq" id="WP_133328119.1">
    <property type="nucleotide sequence ID" value="NZ_SMYL01000004.1"/>
</dbReference>
<gene>
    <name evidence="1" type="ORF">E2I14_10325</name>
</gene>
<dbReference type="Pfam" id="PF07030">
    <property type="entry name" value="Phage_Mu_Gp36"/>
    <property type="match status" value="1"/>
</dbReference>
<dbReference type="OrthoDB" id="9812088at2"/>
<organism evidence="1 2">
    <name type="scientific">Sapientia aquatica</name>
    <dbReference type="NCBI Taxonomy" id="1549640"/>
    <lineage>
        <taxon>Bacteria</taxon>
        <taxon>Pseudomonadati</taxon>
        <taxon>Pseudomonadota</taxon>
        <taxon>Betaproteobacteria</taxon>
        <taxon>Burkholderiales</taxon>
        <taxon>Oxalobacteraceae</taxon>
        <taxon>Sapientia</taxon>
    </lineage>
</organism>